<protein>
    <recommendedName>
        <fullName evidence="2">General secretion pathway protein GspK</fullName>
    </recommendedName>
</protein>
<dbReference type="KEGG" id="rpe:RPE_2667"/>
<reference evidence="1" key="1">
    <citation type="submission" date="2006-09" db="EMBL/GenBank/DDBJ databases">
        <title>Complete sequence of Rhodopseudomonas palustris BisA53.</title>
        <authorList>
            <consortium name="US DOE Joint Genome Institute"/>
            <person name="Copeland A."/>
            <person name="Lucas S."/>
            <person name="Lapidus A."/>
            <person name="Barry K."/>
            <person name="Detter J.C."/>
            <person name="Glavina del Rio T."/>
            <person name="Hammon N."/>
            <person name="Israni S."/>
            <person name="Dalin E."/>
            <person name="Tice H."/>
            <person name="Pitluck S."/>
            <person name="Chain P."/>
            <person name="Malfatti S."/>
            <person name="Shin M."/>
            <person name="Vergez L."/>
            <person name="Schmutz J."/>
            <person name="Larimer F."/>
            <person name="Land M."/>
            <person name="Hauser L."/>
            <person name="Pelletier D.A."/>
            <person name="Kyrpides N."/>
            <person name="Kim E."/>
            <person name="Harwood C.S."/>
            <person name="Oda Y."/>
            <person name="Richardson P."/>
        </authorList>
    </citation>
    <scope>NUCLEOTIDE SEQUENCE [LARGE SCALE GENOMIC DNA]</scope>
    <source>
        <strain evidence="1">BisA53</strain>
    </source>
</reference>
<name>Q07N80_RHOP5</name>
<organism evidence="1">
    <name type="scientific">Rhodopseudomonas palustris (strain BisA53)</name>
    <dbReference type="NCBI Taxonomy" id="316055"/>
    <lineage>
        <taxon>Bacteria</taxon>
        <taxon>Pseudomonadati</taxon>
        <taxon>Pseudomonadota</taxon>
        <taxon>Alphaproteobacteria</taxon>
        <taxon>Hyphomicrobiales</taxon>
        <taxon>Nitrobacteraceae</taxon>
        <taxon>Rhodopseudomonas</taxon>
    </lineage>
</organism>
<dbReference type="EMBL" id="CP000463">
    <property type="protein sequence ID" value="ABJ06604.1"/>
    <property type="molecule type" value="Genomic_DNA"/>
</dbReference>
<gene>
    <name evidence="1" type="ordered locus">RPE_2667</name>
</gene>
<dbReference type="eggNOG" id="COG3156">
    <property type="taxonomic scope" value="Bacteria"/>
</dbReference>
<dbReference type="AlphaFoldDB" id="Q07N80"/>
<dbReference type="HOGENOM" id="CLU_956055_0_0_5"/>
<accession>Q07N80</accession>
<sequence>MKIDASHPQRGAALLVVLVFAALVSNLAMVAMRTTLSGAVAATVFLDEMRADELGRDATRLLAQQLQSDDPQARRGGSFTARLPFSEIAVDYVSEAARIDVNTAPPKLLAALFTAAGAGRDVAQGLTVRIERLRGAGTARPAATDSSPPAAVKALTRTGLVRTEQIIDAWGLPPALYRAVQPALTVSNKTAKVDPVLASALVVTALMDGDEDRTQGFLERRAIGFFSADDALAQLPSSTRQYAGFAPTRAVRAVAEVIVAKRFRRSYEFVMTVPEAAATEPRVLSWQPLLR</sequence>
<dbReference type="OrthoDB" id="8084719at2"/>
<proteinExistence type="predicted"/>
<dbReference type="STRING" id="316055.RPE_2667"/>
<evidence type="ECO:0000313" key="1">
    <source>
        <dbReference type="EMBL" id="ABJ06604.1"/>
    </source>
</evidence>
<evidence type="ECO:0008006" key="2">
    <source>
        <dbReference type="Google" id="ProtNLM"/>
    </source>
</evidence>